<gene>
    <name evidence="1" type="ORF">SDC9_114196</name>
</gene>
<protein>
    <recommendedName>
        <fullName evidence="2">Mobilization protein</fullName>
    </recommendedName>
</protein>
<evidence type="ECO:0008006" key="2">
    <source>
        <dbReference type="Google" id="ProtNLM"/>
    </source>
</evidence>
<sequence>MSAKNRDNHKRYRATTVGFRVSPEESKQIDFAVSLSGITKQDYIVSKLLDRTIVVQGNCKVHRAVCDGLQQVLNELKRIEDGKQVDDELLSNIDLITNVVKNLYSTNAI</sequence>
<dbReference type="EMBL" id="VSSQ01021594">
    <property type="protein sequence ID" value="MPM67274.1"/>
    <property type="molecule type" value="Genomic_DNA"/>
</dbReference>
<evidence type="ECO:0000313" key="1">
    <source>
        <dbReference type="EMBL" id="MPM67274.1"/>
    </source>
</evidence>
<accession>A0A645BZX9</accession>
<dbReference type="InterPro" id="IPR053842">
    <property type="entry name" value="NikA-like"/>
</dbReference>
<reference evidence="1" key="1">
    <citation type="submission" date="2019-08" db="EMBL/GenBank/DDBJ databases">
        <authorList>
            <person name="Kucharzyk K."/>
            <person name="Murdoch R.W."/>
            <person name="Higgins S."/>
            <person name="Loffler F."/>
        </authorList>
    </citation>
    <scope>NUCLEOTIDE SEQUENCE</scope>
</reference>
<dbReference type="AlphaFoldDB" id="A0A645BZX9"/>
<organism evidence="1">
    <name type="scientific">bioreactor metagenome</name>
    <dbReference type="NCBI Taxonomy" id="1076179"/>
    <lineage>
        <taxon>unclassified sequences</taxon>
        <taxon>metagenomes</taxon>
        <taxon>ecological metagenomes</taxon>
    </lineage>
</organism>
<comment type="caution">
    <text evidence="1">The sequence shown here is derived from an EMBL/GenBank/DDBJ whole genome shotgun (WGS) entry which is preliminary data.</text>
</comment>
<dbReference type="Pfam" id="PF21983">
    <property type="entry name" value="NikA-like"/>
    <property type="match status" value="1"/>
</dbReference>
<proteinExistence type="predicted"/>
<name>A0A645BZX9_9ZZZZ</name>